<dbReference type="GO" id="GO:0016020">
    <property type="term" value="C:membrane"/>
    <property type="evidence" value="ECO:0007669"/>
    <property type="project" value="UniProtKB-SubCell"/>
</dbReference>
<comment type="subcellular location">
    <subcellularLocation>
        <location evidence="1">Membrane</location>
    </subcellularLocation>
</comment>
<evidence type="ECO:0000256" key="5">
    <source>
        <dbReference type="ARBA" id="ARBA00023136"/>
    </source>
</evidence>
<keyword evidence="3" id="KW-0375">Hydrogen ion transport</keyword>
<protein>
    <submittedName>
        <fullName evidence="7">ATP synthase delta chain</fullName>
        <ecNumber evidence="7">3.6.3.14</ecNumber>
    </submittedName>
</protein>
<evidence type="ECO:0000256" key="2">
    <source>
        <dbReference type="ARBA" id="ARBA00022448"/>
    </source>
</evidence>
<dbReference type="EC" id="3.6.3.14" evidence="7"/>
<dbReference type="NCBIfam" id="TIGR01145">
    <property type="entry name" value="ATP_synt_delta"/>
    <property type="match status" value="1"/>
</dbReference>
<evidence type="ECO:0000313" key="7">
    <source>
        <dbReference type="EMBL" id="CUV09758.1"/>
    </source>
</evidence>
<dbReference type="PANTHER" id="PTHR11910">
    <property type="entry name" value="ATP SYNTHASE DELTA CHAIN"/>
    <property type="match status" value="1"/>
</dbReference>
<evidence type="ECO:0000256" key="6">
    <source>
        <dbReference type="ARBA" id="ARBA00023310"/>
    </source>
</evidence>
<dbReference type="InterPro" id="IPR026015">
    <property type="entry name" value="ATP_synth_OSCP/delta_N_sf"/>
</dbReference>
<dbReference type="InterPro" id="IPR000711">
    <property type="entry name" value="ATPase_OSCP/dsu"/>
</dbReference>
<dbReference type="GO" id="GO:0046933">
    <property type="term" value="F:proton-transporting ATP synthase activity, rotational mechanism"/>
    <property type="evidence" value="ECO:0007669"/>
    <property type="project" value="InterPro"/>
</dbReference>
<evidence type="ECO:0000256" key="1">
    <source>
        <dbReference type="ARBA" id="ARBA00004370"/>
    </source>
</evidence>
<dbReference type="HAMAP" id="MF_01416">
    <property type="entry name" value="ATP_synth_delta_bact"/>
    <property type="match status" value="1"/>
</dbReference>
<name>A0A160VGD4_9ZZZZ</name>
<keyword evidence="6" id="KW-0066">ATP synthesis</keyword>
<organism evidence="7">
    <name type="scientific">hydrothermal vent metagenome</name>
    <dbReference type="NCBI Taxonomy" id="652676"/>
    <lineage>
        <taxon>unclassified sequences</taxon>
        <taxon>metagenomes</taxon>
        <taxon>ecological metagenomes</taxon>
    </lineage>
</organism>
<accession>A0A160VGD4</accession>
<keyword evidence="4" id="KW-0406">Ion transport</keyword>
<dbReference type="AlphaFoldDB" id="A0A160VGD4"/>
<proteinExistence type="inferred from homology"/>
<evidence type="ECO:0000256" key="3">
    <source>
        <dbReference type="ARBA" id="ARBA00022781"/>
    </source>
</evidence>
<dbReference type="PRINTS" id="PR00125">
    <property type="entry name" value="ATPASEDELTA"/>
</dbReference>
<dbReference type="EMBL" id="FAXC01000292">
    <property type="protein sequence ID" value="CUV09758.1"/>
    <property type="molecule type" value="Genomic_DNA"/>
</dbReference>
<keyword evidence="7" id="KW-0378">Hydrolase</keyword>
<keyword evidence="2" id="KW-0813">Transport</keyword>
<dbReference type="Pfam" id="PF00213">
    <property type="entry name" value="OSCP"/>
    <property type="match status" value="1"/>
</dbReference>
<evidence type="ECO:0000256" key="4">
    <source>
        <dbReference type="ARBA" id="ARBA00023065"/>
    </source>
</evidence>
<sequence length="169" mass="19148">MAAALLVVARKIDAVDEVQRSIKLVLELLKKDAQFRAFMQSKRFTTEQKTEVIRFGLQDACHPILQELLIIEIDENPTILLRDLSYFFDAMAKDELNIVPVTAHVADELSVDEVADLQKTLEKSIGKNTELDLIVDPSLLGGIKLRIDNTYLDASIRAKMDNLRRDLLQ</sequence>
<dbReference type="GO" id="GO:0016787">
    <property type="term" value="F:hydrolase activity"/>
    <property type="evidence" value="ECO:0007669"/>
    <property type="project" value="UniProtKB-KW"/>
</dbReference>
<keyword evidence="5" id="KW-0472">Membrane</keyword>
<dbReference type="SUPFAM" id="SSF47928">
    <property type="entry name" value="N-terminal domain of the delta subunit of the F1F0-ATP synthase"/>
    <property type="match status" value="1"/>
</dbReference>
<dbReference type="Gene3D" id="1.10.520.20">
    <property type="entry name" value="N-terminal domain of the delta subunit of the F1F0-ATP synthase"/>
    <property type="match status" value="1"/>
</dbReference>
<gene>
    <name evidence="7" type="ORF">MGWOODY_Mmi1456</name>
</gene>
<reference evidence="7" key="1">
    <citation type="submission" date="2015-10" db="EMBL/GenBank/DDBJ databases">
        <authorList>
            <person name="Gilbert D.G."/>
        </authorList>
    </citation>
    <scope>NUCLEOTIDE SEQUENCE</scope>
</reference>